<protein>
    <submittedName>
        <fullName evidence="1">Uncharacterized protein</fullName>
    </submittedName>
</protein>
<dbReference type="InterPro" id="IPR024630">
    <property type="entry name" value="Stc1"/>
</dbReference>
<dbReference type="EMBL" id="RBNI01019380">
    <property type="protein sequence ID" value="RUO96860.1"/>
    <property type="molecule type" value="Genomic_DNA"/>
</dbReference>
<evidence type="ECO:0000313" key="2">
    <source>
        <dbReference type="Proteomes" id="UP000268093"/>
    </source>
</evidence>
<proteinExistence type="predicted"/>
<dbReference type="Pfam" id="PF12898">
    <property type="entry name" value="Stc1"/>
    <property type="match status" value="1"/>
</dbReference>
<comment type="caution">
    <text evidence="1">The sequence shown here is derived from an EMBL/GenBank/DDBJ whole genome shotgun (WGS) entry which is preliminary data.</text>
</comment>
<dbReference type="OrthoDB" id="3514033at2759"/>
<accession>A0A433A2H5</accession>
<sequence>MNRERNNHSTYDANRQAPIGRTATLYCAYCSCYKPPNAFSNTQLDKAGSRHHPLRCKQCTPAQQLSLTCMICAKTKPLDGFAKAQRKNAEKARCLKCMQTREDDNPNMSEDEDGDLEEDENYIETWHDVVSHPTND</sequence>
<keyword evidence="2" id="KW-1185">Reference proteome</keyword>
<organism evidence="1 2">
    <name type="scientific">Jimgerdemannia flammicorona</name>
    <dbReference type="NCBI Taxonomy" id="994334"/>
    <lineage>
        <taxon>Eukaryota</taxon>
        <taxon>Fungi</taxon>
        <taxon>Fungi incertae sedis</taxon>
        <taxon>Mucoromycota</taxon>
        <taxon>Mucoromycotina</taxon>
        <taxon>Endogonomycetes</taxon>
        <taxon>Endogonales</taxon>
        <taxon>Endogonaceae</taxon>
        <taxon>Jimgerdemannia</taxon>
    </lineage>
</organism>
<evidence type="ECO:0000313" key="1">
    <source>
        <dbReference type="EMBL" id="RUO96860.1"/>
    </source>
</evidence>
<name>A0A433A2H5_9FUNG</name>
<gene>
    <name evidence="1" type="ORF">BC936DRAFT_141340</name>
</gene>
<dbReference type="Proteomes" id="UP000268093">
    <property type="component" value="Unassembled WGS sequence"/>
</dbReference>
<dbReference type="AlphaFoldDB" id="A0A433A2H5"/>
<reference evidence="1 2" key="1">
    <citation type="journal article" date="2018" name="New Phytol.">
        <title>Phylogenomics of Endogonaceae and evolution of mycorrhizas within Mucoromycota.</title>
        <authorList>
            <person name="Chang Y."/>
            <person name="Desiro A."/>
            <person name="Na H."/>
            <person name="Sandor L."/>
            <person name="Lipzen A."/>
            <person name="Clum A."/>
            <person name="Barry K."/>
            <person name="Grigoriev I.V."/>
            <person name="Martin F.M."/>
            <person name="Stajich J.E."/>
            <person name="Smith M.E."/>
            <person name="Bonito G."/>
            <person name="Spatafora J.W."/>
        </authorList>
    </citation>
    <scope>NUCLEOTIDE SEQUENCE [LARGE SCALE GENOMIC DNA]</scope>
    <source>
        <strain evidence="1 2">GMNB39</strain>
    </source>
</reference>